<dbReference type="EMBL" id="BAAAKJ010000085">
    <property type="protein sequence ID" value="GAA1389479.1"/>
    <property type="molecule type" value="Genomic_DNA"/>
</dbReference>
<gene>
    <name evidence="2" type="ORF">GCM10009639_17200</name>
</gene>
<reference evidence="2 3" key="1">
    <citation type="journal article" date="2019" name="Int. J. Syst. Evol. Microbiol.">
        <title>The Global Catalogue of Microorganisms (GCM) 10K type strain sequencing project: providing services to taxonomists for standard genome sequencing and annotation.</title>
        <authorList>
            <consortium name="The Broad Institute Genomics Platform"/>
            <consortium name="The Broad Institute Genome Sequencing Center for Infectious Disease"/>
            <person name="Wu L."/>
            <person name="Ma J."/>
        </authorList>
    </citation>
    <scope>NUCLEOTIDE SEQUENCE [LARGE SCALE GENOMIC DNA]</scope>
    <source>
        <strain evidence="2 3">JCM 12393</strain>
    </source>
</reference>
<protein>
    <recommendedName>
        <fullName evidence="1">SH3b domain-containing protein</fullName>
    </recommendedName>
</protein>
<dbReference type="Gene3D" id="2.30.30.40">
    <property type="entry name" value="SH3 Domains"/>
    <property type="match status" value="1"/>
</dbReference>
<keyword evidence="3" id="KW-1185">Reference proteome</keyword>
<evidence type="ECO:0000259" key="1">
    <source>
        <dbReference type="Pfam" id="PF08239"/>
    </source>
</evidence>
<organism evidence="2 3">
    <name type="scientific">Kitasatospora putterlickiae</name>
    <dbReference type="NCBI Taxonomy" id="221725"/>
    <lineage>
        <taxon>Bacteria</taxon>
        <taxon>Bacillati</taxon>
        <taxon>Actinomycetota</taxon>
        <taxon>Actinomycetes</taxon>
        <taxon>Kitasatosporales</taxon>
        <taxon>Streptomycetaceae</taxon>
        <taxon>Kitasatospora</taxon>
    </lineage>
</organism>
<dbReference type="InterPro" id="IPR003646">
    <property type="entry name" value="SH3-like_bac-type"/>
</dbReference>
<evidence type="ECO:0000313" key="3">
    <source>
        <dbReference type="Proteomes" id="UP001499863"/>
    </source>
</evidence>
<evidence type="ECO:0000313" key="2">
    <source>
        <dbReference type="EMBL" id="GAA1389479.1"/>
    </source>
</evidence>
<name>A0ABN1XT46_9ACTN</name>
<comment type="caution">
    <text evidence="2">The sequence shown here is derived from an EMBL/GenBank/DDBJ whole genome shotgun (WGS) entry which is preliminary data.</text>
</comment>
<feature type="domain" description="SH3b" evidence="1">
    <location>
        <begin position="16"/>
        <end position="71"/>
    </location>
</feature>
<sequence>MGTPSEPFGTVVSEIGVNIREFPSTDSSIVGTFPFGAKIGLRSKVRAQNIDGNDIWYLLRDRNAWVAARHVANTGNVPFAKDAGSSGAAAGGGASG</sequence>
<dbReference type="RefSeq" id="WP_344330714.1">
    <property type="nucleotide sequence ID" value="NZ_BAAAKJ010000085.1"/>
</dbReference>
<dbReference type="Proteomes" id="UP001499863">
    <property type="component" value="Unassembled WGS sequence"/>
</dbReference>
<dbReference type="Pfam" id="PF08239">
    <property type="entry name" value="SH3_3"/>
    <property type="match status" value="1"/>
</dbReference>
<proteinExistence type="predicted"/>
<accession>A0ABN1XT46</accession>